<evidence type="ECO:0000313" key="2">
    <source>
        <dbReference type="Proteomes" id="UP001177260"/>
    </source>
</evidence>
<sequence>MPSRLSICTANNEDHTAQVSPDKVLSGLTPPVTPTAGNGKPGGNNYSATLLSPVETKSQVVDADIRSVSEPLKYADDLEYHYDPKGRPVEFGSGVWSIVYEASSRPRPSSSLITPPSSPMAGGHLVAVKSPARRDAHQVLDAEALTLTRLSMMPGSEAHVVPFHGYIAKSHSIIMSAVPLSFSSYIEEKAATAKKNLSTKTMFEPIQGLTQWHDLAERLIAGLHWLHTEPKVIHGDIKPHNILLQPQSDDLDSTSDKFPFDPLFADFSSAHNIAGPSLSAEKHTGTSLTALTPPFAAPEMLSVSSLTSPDSAPTAASDVFSLAVTLLAAATGDLLLYPGTSNMQRLAMAREGHQVIEFARSGPNGARIPRRGIVEQIIKPAITKDPAQRISPGEWLKLVQSLH</sequence>
<comment type="caution">
    <text evidence="1">The sequence shown here is derived from an EMBL/GenBank/DDBJ whole genome shotgun (WGS) entry which is preliminary data.</text>
</comment>
<name>A0ACC3AQR6_9EURO</name>
<gene>
    <name evidence="1" type="ORF">N8T08_010978</name>
</gene>
<accession>A0ACC3AQR6</accession>
<organism evidence="1 2">
    <name type="scientific">Aspergillus melleus</name>
    <dbReference type="NCBI Taxonomy" id="138277"/>
    <lineage>
        <taxon>Eukaryota</taxon>
        <taxon>Fungi</taxon>
        <taxon>Dikarya</taxon>
        <taxon>Ascomycota</taxon>
        <taxon>Pezizomycotina</taxon>
        <taxon>Eurotiomycetes</taxon>
        <taxon>Eurotiomycetidae</taxon>
        <taxon>Eurotiales</taxon>
        <taxon>Aspergillaceae</taxon>
        <taxon>Aspergillus</taxon>
        <taxon>Aspergillus subgen. Circumdati</taxon>
    </lineage>
</organism>
<keyword evidence="2" id="KW-1185">Reference proteome</keyword>
<protein>
    <submittedName>
        <fullName evidence="1">Uncharacterized protein</fullName>
    </submittedName>
</protein>
<dbReference type="EMBL" id="JAOPJF010000093">
    <property type="protein sequence ID" value="KAK1139982.1"/>
    <property type="molecule type" value="Genomic_DNA"/>
</dbReference>
<evidence type="ECO:0000313" key="1">
    <source>
        <dbReference type="EMBL" id="KAK1139982.1"/>
    </source>
</evidence>
<proteinExistence type="predicted"/>
<dbReference type="Proteomes" id="UP001177260">
    <property type="component" value="Unassembled WGS sequence"/>
</dbReference>
<reference evidence="1 2" key="1">
    <citation type="journal article" date="2023" name="ACS Omega">
        <title>Identification of the Neoaspergillic Acid Biosynthesis Gene Cluster by Establishing an In Vitro CRISPR-Ribonucleoprotein Genetic System in Aspergillus melleus.</title>
        <authorList>
            <person name="Yuan B."/>
            <person name="Grau M.F."/>
            <person name="Murata R.M."/>
            <person name="Torok T."/>
            <person name="Venkateswaran K."/>
            <person name="Stajich J.E."/>
            <person name="Wang C.C.C."/>
        </authorList>
    </citation>
    <scope>NUCLEOTIDE SEQUENCE [LARGE SCALE GENOMIC DNA]</scope>
    <source>
        <strain evidence="1 2">IMV 1140</strain>
    </source>
</reference>